<keyword evidence="2" id="KW-1185">Reference proteome</keyword>
<dbReference type="AlphaFoldDB" id="A0A328TSC0"/>
<evidence type="ECO:0000313" key="2">
    <source>
        <dbReference type="Proteomes" id="UP000244334"/>
    </source>
</evidence>
<protein>
    <submittedName>
        <fullName evidence="1">Uncharacterized protein</fullName>
    </submittedName>
</protein>
<accession>A0A328TSC0</accession>
<dbReference type="Proteomes" id="UP000244334">
    <property type="component" value="Unassembled WGS sequence"/>
</dbReference>
<comment type="caution">
    <text evidence="1">The sequence shown here is derived from an EMBL/GenBank/DDBJ whole genome shotgun (WGS) entry which is preliminary data.</text>
</comment>
<name>A0A328TSC0_9GAMM</name>
<gene>
    <name evidence="1" type="ORF">ACZ87_02562</name>
</gene>
<feature type="non-terminal residue" evidence="1">
    <location>
        <position position="1"/>
    </location>
</feature>
<reference evidence="1" key="1">
    <citation type="submission" date="2018-04" db="EMBL/GenBank/DDBJ databases">
        <title>Genomes of the Obligate Erwinia dacicola and Facultative Enterobacter sp. OLF Endosymbionts of the Olive Fruit fly, Bactrocera oleae.</title>
        <authorList>
            <person name="Estes A.M."/>
            <person name="Hearn D.J."/>
            <person name="Agarwal S."/>
            <person name="Pierson E.A."/>
            <person name="Dunning-Hotopp J.C."/>
        </authorList>
    </citation>
    <scope>NUCLEOTIDE SEQUENCE [LARGE SCALE GENOMIC DNA]</scope>
    <source>
        <strain evidence="1">Oroville</strain>
    </source>
</reference>
<organism evidence="1 2">
    <name type="scientific">Candidatus Erwinia dacicola</name>
    <dbReference type="NCBI Taxonomy" id="252393"/>
    <lineage>
        <taxon>Bacteria</taxon>
        <taxon>Pseudomonadati</taxon>
        <taxon>Pseudomonadota</taxon>
        <taxon>Gammaproteobacteria</taxon>
        <taxon>Enterobacterales</taxon>
        <taxon>Erwiniaceae</taxon>
        <taxon>Erwinia</taxon>
    </lineage>
</organism>
<dbReference type="EMBL" id="LJAM02000297">
    <property type="protein sequence ID" value="RAP70634.1"/>
    <property type="molecule type" value="Genomic_DNA"/>
</dbReference>
<evidence type="ECO:0000313" key="1">
    <source>
        <dbReference type="EMBL" id="RAP70634.1"/>
    </source>
</evidence>
<proteinExistence type="predicted"/>
<sequence>KQWHQFTIARSLQQCRGERVSRPQPADYRKPLSESDIKSAVAFLIFRFPFQGVVFFSISRSSSC</sequence>